<protein>
    <recommendedName>
        <fullName evidence="4">Secreted protein</fullName>
    </recommendedName>
</protein>
<dbReference type="EMBL" id="GITU01011865">
    <property type="protein sequence ID" value="MBC1180568.1"/>
    <property type="molecule type" value="Transcribed_RNA"/>
</dbReference>
<keyword evidence="2" id="KW-0732">Signal</keyword>
<organism evidence="3">
    <name type="scientific">Lutzomyia longipalpis</name>
    <name type="common">Sand fly</name>
    <dbReference type="NCBI Taxonomy" id="7200"/>
    <lineage>
        <taxon>Eukaryota</taxon>
        <taxon>Metazoa</taxon>
        <taxon>Ecdysozoa</taxon>
        <taxon>Arthropoda</taxon>
        <taxon>Hexapoda</taxon>
        <taxon>Insecta</taxon>
        <taxon>Pterygota</taxon>
        <taxon>Neoptera</taxon>
        <taxon>Endopterygota</taxon>
        <taxon>Diptera</taxon>
        <taxon>Nematocera</taxon>
        <taxon>Psychodoidea</taxon>
        <taxon>Psychodidae</taxon>
        <taxon>Lutzomyia</taxon>
        <taxon>Lutzomyia</taxon>
    </lineage>
</organism>
<evidence type="ECO:0008006" key="4">
    <source>
        <dbReference type="Google" id="ProtNLM"/>
    </source>
</evidence>
<dbReference type="AlphaFoldDB" id="A0A7G3B897"/>
<evidence type="ECO:0000256" key="2">
    <source>
        <dbReference type="SAM" id="SignalP"/>
    </source>
</evidence>
<feature type="chain" id="PRO_5028995313" description="Secreted protein" evidence="2">
    <location>
        <begin position="20"/>
        <end position="166"/>
    </location>
</feature>
<keyword evidence="1" id="KW-0812">Transmembrane</keyword>
<feature type="signal peptide" evidence="2">
    <location>
        <begin position="1"/>
        <end position="19"/>
    </location>
</feature>
<keyword evidence="1" id="KW-1133">Transmembrane helix</keyword>
<feature type="transmembrane region" description="Helical" evidence="1">
    <location>
        <begin position="87"/>
        <end position="116"/>
    </location>
</feature>
<name>A0A7G3B897_LUTLO</name>
<accession>A0A7G3B897</accession>
<proteinExistence type="predicted"/>
<evidence type="ECO:0000256" key="1">
    <source>
        <dbReference type="SAM" id="Phobius"/>
    </source>
</evidence>
<reference evidence="3" key="1">
    <citation type="journal article" date="2020" name="BMC">
        <title>Leishmania infection induces a limited differential gene expression in the sand fly midgut.</title>
        <authorList>
            <person name="Coutinho-Abreu I.V."/>
            <person name="Serafim T.D."/>
            <person name="Meneses C."/>
            <person name="Kamhawi S."/>
            <person name="Oliveira F."/>
            <person name="Valenzuela J.G."/>
        </authorList>
    </citation>
    <scope>NUCLEOTIDE SEQUENCE</scope>
    <source>
        <strain evidence="3">Jacobina</strain>
        <tissue evidence="3">Midgut</tissue>
    </source>
</reference>
<feature type="transmembrane region" description="Helical" evidence="1">
    <location>
        <begin position="44"/>
        <end position="66"/>
    </location>
</feature>
<keyword evidence="1" id="KW-0472">Membrane</keyword>
<sequence>MDMDIAPLCWILLIFSVLSLRTDWVCICHHQSPVLSLGLDVMDVGVVFVNVGIVEVGVWPIATIVWNVDVNVLPLLTLIMDMDIAPLCWILLIFSIVLVNILSFLCVLIGFVFAIINPLRWDKSSDQYNDRGKKYPTIHDRRSLTNFHDKHKKNKIEKIILLLRFL</sequence>
<evidence type="ECO:0000313" key="3">
    <source>
        <dbReference type="EMBL" id="MBC1180568.1"/>
    </source>
</evidence>